<proteinExistence type="predicted"/>
<keyword evidence="2" id="KW-1185">Reference proteome</keyword>
<dbReference type="AlphaFoldDB" id="W1P9P4"/>
<evidence type="ECO:0000313" key="2">
    <source>
        <dbReference type="Proteomes" id="UP000017836"/>
    </source>
</evidence>
<name>W1P9P4_AMBTC</name>
<dbReference type="Gramene" id="ERN03685">
    <property type="protein sequence ID" value="ERN03685"/>
    <property type="gene ID" value="AMTR_s00144p00098980"/>
</dbReference>
<dbReference type="Proteomes" id="UP000017836">
    <property type="component" value="Unassembled WGS sequence"/>
</dbReference>
<organism evidence="1 2">
    <name type="scientific">Amborella trichopoda</name>
    <dbReference type="NCBI Taxonomy" id="13333"/>
    <lineage>
        <taxon>Eukaryota</taxon>
        <taxon>Viridiplantae</taxon>
        <taxon>Streptophyta</taxon>
        <taxon>Embryophyta</taxon>
        <taxon>Tracheophyta</taxon>
        <taxon>Spermatophyta</taxon>
        <taxon>Magnoliopsida</taxon>
        <taxon>Amborellales</taxon>
        <taxon>Amborellaceae</taxon>
        <taxon>Amborella</taxon>
    </lineage>
</organism>
<reference evidence="2" key="1">
    <citation type="journal article" date="2013" name="Science">
        <title>The Amborella genome and the evolution of flowering plants.</title>
        <authorList>
            <consortium name="Amborella Genome Project"/>
        </authorList>
    </citation>
    <scope>NUCLEOTIDE SEQUENCE [LARGE SCALE GENOMIC DNA]</scope>
</reference>
<gene>
    <name evidence="1" type="ORF">AMTR_s00144p00098980</name>
</gene>
<accession>W1P9P4</accession>
<protein>
    <submittedName>
        <fullName evidence="1">Uncharacterized protein</fullName>
    </submittedName>
</protein>
<sequence length="96" mass="10956">MSPNNVTSLDEPVKEDRFGEILTDIQNNVLADVEVLIMASIAPEVADKTHKMKDHLLPKMPQKNGMQRDNKEQSFVIRNERMLNHVMLKSIDQIAT</sequence>
<dbReference type="EMBL" id="KI394342">
    <property type="protein sequence ID" value="ERN03685.1"/>
    <property type="molecule type" value="Genomic_DNA"/>
</dbReference>
<dbReference type="HOGENOM" id="CLU_2362565_0_0_1"/>
<evidence type="ECO:0000313" key="1">
    <source>
        <dbReference type="EMBL" id="ERN03685.1"/>
    </source>
</evidence>